<proteinExistence type="predicted"/>
<reference evidence="1" key="1">
    <citation type="journal article" date="2020" name="Nature">
        <title>Giant virus diversity and host interactions through global metagenomics.</title>
        <authorList>
            <person name="Schulz F."/>
            <person name="Roux S."/>
            <person name="Paez-Espino D."/>
            <person name="Jungbluth S."/>
            <person name="Walsh D.A."/>
            <person name="Denef V.J."/>
            <person name="McMahon K.D."/>
            <person name="Konstantinidis K.T."/>
            <person name="Eloe-Fadrosh E.A."/>
            <person name="Kyrpides N.C."/>
            <person name="Woyke T."/>
        </authorList>
    </citation>
    <scope>NUCLEOTIDE SEQUENCE</scope>
    <source>
        <strain evidence="1">GVMAG-M-3300024258-28</strain>
    </source>
</reference>
<dbReference type="EMBL" id="MN740221">
    <property type="protein sequence ID" value="QHT94423.1"/>
    <property type="molecule type" value="Genomic_DNA"/>
</dbReference>
<dbReference type="AlphaFoldDB" id="A0A6C0ISC6"/>
<accession>A0A6C0ISC6</accession>
<name>A0A6C0ISC6_9ZZZZ</name>
<evidence type="ECO:0000313" key="1">
    <source>
        <dbReference type="EMBL" id="QHT94423.1"/>
    </source>
</evidence>
<organism evidence="1">
    <name type="scientific">viral metagenome</name>
    <dbReference type="NCBI Taxonomy" id="1070528"/>
    <lineage>
        <taxon>unclassified sequences</taxon>
        <taxon>metagenomes</taxon>
        <taxon>organismal metagenomes</taxon>
    </lineage>
</organism>
<protein>
    <submittedName>
        <fullName evidence="1">Uncharacterized protein</fullName>
    </submittedName>
</protein>
<sequence>MKTKKDIHEFYQQNELSQEKLLEYIVDLHYEIELLKRKPTVNKTIPSTISIPNSPNMGFQQYLKTHLLPNVEQYLNVVFENDLYSGVKHLFDNNLIENMPIFCENKKVNSIFYIFENQEWTKLTADQFKKIIIHILNEFIVIFNTSWIQTNQTNLLHDPSFYNKYMLYFEKIVGTSQMHQEKIITRVKKYLGELLKQ</sequence>